<dbReference type="InterPro" id="IPR045851">
    <property type="entry name" value="AMP-bd_C_sf"/>
</dbReference>
<proteinExistence type="predicted"/>
<name>A0ABD5URQ7_9EURY</name>
<feature type="domain" description="AMP-dependent synthetase/ligase" evidence="2">
    <location>
        <begin position="24"/>
        <end position="392"/>
    </location>
</feature>
<dbReference type="EMBL" id="JBHSXL010000003">
    <property type="protein sequence ID" value="MFC6891818.1"/>
    <property type="molecule type" value="Genomic_DNA"/>
</dbReference>
<sequence>MAGTVGLDFTPGPDDEPHLGRLHEETAAAHPDRIALIDGESGDEVTYGEVEDRIAAAGNALADLGVERGDRVALSFPNELTFVYAFFGAARLGAVPVPVNVQATSAKMRSVIDDSDAAVVVTSDDESILPEIRAAATAIDAIETVAVAAPEPPGIDGVDVVDFATLLAEADASLEPAPVDPDDPAMQPYTSGSTGDPKGVVLTHGGCAWMITCIHRLHFLDEDDRAIVAGPLYHKNAMVGAIKPMLAIGGSVVVMDGFDAHDVIEAIDAHDVTYLRGVPAMYKMLVNATEALADHDVESVDWAVSGSASLPNSLIEDVRDVFSCDMGEAYGLTETGGPITLSPRWGPRKLGSSGLALPGADIRIVDPETNEELPAGETGELVIAAPSNGSYYRRPDTEAEAYFERDGRRFLHTDDLAYQDEQEYHYIVGRLDDMLIVGGENVYPAEVENLLQRHERVRDVAVVGAPHAVKGEAPVAFVVADDVTEEELKQYTLENGPAYAHPRRVFLEDELPLASTGKIDRDALEAAARERIEGGELRSSRPHHNE</sequence>
<dbReference type="Pfam" id="PF13193">
    <property type="entry name" value="AMP-binding_C"/>
    <property type="match status" value="1"/>
</dbReference>
<evidence type="ECO:0000256" key="1">
    <source>
        <dbReference type="SAM" id="MobiDB-lite"/>
    </source>
</evidence>
<feature type="region of interest" description="Disordered" evidence="1">
    <location>
        <begin position="174"/>
        <end position="194"/>
    </location>
</feature>
<dbReference type="InterPro" id="IPR025110">
    <property type="entry name" value="AMP-bd_C"/>
</dbReference>
<accession>A0ABD5URQ7</accession>
<dbReference type="InterPro" id="IPR000873">
    <property type="entry name" value="AMP-dep_synth/lig_dom"/>
</dbReference>
<reference evidence="4 5" key="1">
    <citation type="journal article" date="2019" name="Int. J. Syst. Evol. Microbiol.">
        <title>The Global Catalogue of Microorganisms (GCM) 10K type strain sequencing project: providing services to taxonomists for standard genome sequencing and annotation.</title>
        <authorList>
            <consortium name="The Broad Institute Genomics Platform"/>
            <consortium name="The Broad Institute Genome Sequencing Center for Infectious Disease"/>
            <person name="Wu L."/>
            <person name="Ma J."/>
        </authorList>
    </citation>
    <scope>NUCLEOTIDE SEQUENCE [LARGE SCALE GENOMIC DNA]</scope>
    <source>
        <strain evidence="4 5">SKJ47</strain>
    </source>
</reference>
<dbReference type="SUPFAM" id="SSF56801">
    <property type="entry name" value="Acetyl-CoA synthetase-like"/>
    <property type="match status" value="1"/>
</dbReference>
<keyword evidence="5" id="KW-1185">Reference proteome</keyword>
<dbReference type="RefSeq" id="WP_379740786.1">
    <property type="nucleotide sequence ID" value="NZ_JBHSVN010000001.1"/>
</dbReference>
<dbReference type="Gene3D" id="3.30.300.30">
    <property type="match status" value="1"/>
</dbReference>
<dbReference type="Pfam" id="PF00501">
    <property type="entry name" value="AMP-binding"/>
    <property type="match status" value="1"/>
</dbReference>
<dbReference type="GO" id="GO:0016878">
    <property type="term" value="F:acid-thiol ligase activity"/>
    <property type="evidence" value="ECO:0007669"/>
    <property type="project" value="UniProtKB-ARBA"/>
</dbReference>
<dbReference type="InterPro" id="IPR042099">
    <property type="entry name" value="ANL_N_sf"/>
</dbReference>
<feature type="domain" description="AMP-binding enzyme C-terminal" evidence="3">
    <location>
        <begin position="446"/>
        <end position="518"/>
    </location>
</feature>
<organism evidence="4 5">
    <name type="scientific">Halopenitus salinus</name>
    <dbReference type="NCBI Taxonomy" id="1198295"/>
    <lineage>
        <taxon>Archaea</taxon>
        <taxon>Methanobacteriati</taxon>
        <taxon>Methanobacteriota</taxon>
        <taxon>Stenosarchaea group</taxon>
        <taxon>Halobacteria</taxon>
        <taxon>Halobacteriales</taxon>
        <taxon>Haloferacaceae</taxon>
        <taxon>Halopenitus</taxon>
    </lineage>
</organism>
<evidence type="ECO:0000313" key="4">
    <source>
        <dbReference type="EMBL" id="MFC6891818.1"/>
    </source>
</evidence>
<dbReference type="PANTHER" id="PTHR43767">
    <property type="entry name" value="LONG-CHAIN-FATTY-ACID--COA LIGASE"/>
    <property type="match status" value="1"/>
</dbReference>
<dbReference type="PANTHER" id="PTHR43767:SF1">
    <property type="entry name" value="NONRIBOSOMAL PEPTIDE SYNTHASE PES1 (EUROFUNG)-RELATED"/>
    <property type="match status" value="1"/>
</dbReference>
<protein>
    <submittedName>
        <fullName evidence="4">Class I adenylate-forming enzyme family protein</fullName>
    </submittedName>
</protein>
<dbReference type="Proteomes" id="UP001596296">
    <property type="component" value="Unassembled WGS sequence"/>
</dbReference>
<comment type="caution">
    <text evidence="4">The sequence shown here is derived from an EMBL/GenBank/DDBJ whole genome shotgun (WGS) entry which is preliminary data.</text>
</comment>
<dbReference type="AlphaFoldDB" id="A0ABD5URQ7"/>
<evidence type="ECO:0000259" key="2">
    <source>
        <dbReference type="Pfam" id="PF00501"/>
    </source>
</evidence>
<evidence type="ECO:0000313" key="5">
    <source>
        <dbReference type="Proteomes" id="UP001596296"/>
    </source>
</evidence>
<gene>
    <name evidence="4" type="ORF">ACFQE9_04195</name>
</gene>
<evidence type="ECO:0000259" key="3">
    <source>
        <dbReference type="Pfam" id="PF13193"/>
    </source>
</evidence>
<dbReference type="Gene3D" id="3.40.50.12780">
    <property type="entry name" value="N-terminal domain of ligase-like"/>
    <property type="match status" value="1"/>
</dbReference>
<dbReference type="InterPro" id="IPR050237">
    <property type="entry name" value="ATP-dep_AMP-bd_enzyme"/>
</dbReference>